<evidence type="ECO:0000313" key="2">
    <source>
        <dbReference type="EMBL" id="SDN17164.1"/>
    </source>
</evidence>
<dbReference type="STRING" id="211114.SAMN04489726_5313"/>
<dbReference type="Proteomes" id="UP000183376">
    <property type="component" value="Chromosome I"/>
</dbReference>
<dbReference type="InterPro" id="IPR027392">
    <property type="entry name" value="TF_Znf"/>
</dbReference>
<organism evidence="2 3">
    <name type="scientific">Allokutzneria albata</name>
    <name type="common">Kibdelosporangium albatum</name>
    <dbReference type="NCBI Taxonomy" id="211114"/>
    <lineage>
        <taxon>Bacteria</taxon>
        <taxon>Bacillati</taxon>
        <taxon>Actinomycetota</taxon>
        <taxon>Actinomycetes</taxon>
        <taxon>Pseudonocardiales</taxon>
        <taxon>Pseudonocardiaceae</taxon>
        <taxon>Allokutzneria</taxon>
    </lineage>
</organism>
<evidence type="ECO:0000313" key="3">
    <source>
        <dbReference type="Proteomes" id="UP000183376"/>
    </source>
</evidence>
<dbReference type="EMBL" id="LT629701">
    <property type="protein sequence ID" value="SDN17164.1"/>
    <property type="molecule type" value="Genomic_DNA"/>
</dbReference>
<dbReference type="AlphaFoldDB" id="A0A1G9Z767"/>
<keyword evidence="3" id="KW-1185">Reference proteome</keyword>
<sequence length="79" mass="9143">MICPKCNDAMVNYERNGVHVDQCRGCQGLYLDPGELEQLVKASSKYYEHKRANGGEVDDKKRKRDKDDGFFEEILDFII</sequence>
<proteinExistence type="predicted"/>
<dbReference type="OrthoDB" id="9814037at2"/>
<protein>
    <submittedName>
        <fullName evidence="2">Zn-finger domain-containing nucleic acid-binding protein</fullName>
    </submittedName>
</protein>
<gene>
    <name evidence="2" type="ORF">SAMN04489726_5313</name>
</gene>
<reference evidence="2 3" key="1">
    <citation type="submission" date="2016-10" db="EMBL/GenBank/DDBJ databases">
        <authorList>
            <person name="de Groot N.N."/>
        </authorList>
    </citation>
    <scope>NUCLEOTIDE SEQUENCE [LARGE SCALE GENOMIC DNA]</scope>
    <source>
        <strain evidence="2 3">DSM 44149</strain>
    </source>
</reference>
<dbReference type="Pfam" id="PF13453">
    <property type="entry name" value="Zn_ribbon_TFIIB"/>
    <property type="match status" value="1"/>
</dbReference>
<feature type="domain" description="Transcription factor zinc-finger" evidence="1">
    <location>
        <begin position="2"/>
        <end position="41"/>
    </location>
</feature>
<evidence type="ECO:0000259" key="1">
    <source>
        <dbReference type="Pfam" id="PF13453"/>
    </source>
</evidence>
<accession>A0A1G9Z767</accession>
<dbReference type="RefSeq" id="WP_081900014.1">
    <property type="nucleotide sequence ID" value="NZ_JOEF01000002.1"/>
</dbReference>
<name>A0A1G9Z767_ALLAB</name>